<keyword evidence="4" id="KW-0677">Repeat</keyword>
<comment type="subcellular location">
    <subcellularLocation>
        <location evidence="1">Endomembrane system</location>
        <topology evidence="1">Multi-pass membrane protein</topology>
    </subcellularLocation>
</comment>
<keyword evidence="3 7" id="KW-0812">Transmembrane</keyword>
<gene>
    <name evidence="8" type="ORF">INT48_009334</name>
</gene>
<dbReference type="PANTHER" id="PTHR13131:SF5">
    <property type="entry name" value="CYSTINOSIN"/>
    <property type="match status" value="1"/>
</dbReference>
<keyword evidence="5 7" id="KW-1133">Transmembrane helix</keyword>
<evidence type="ECO:0000256" key="1">
    <source>
        <dbReference type="ARBA" id="ARBA00004127"/>
    </source>
</evidence>
<evidence type="ECO:0000313" key="8">
    <source>
        <dbReference type="EMBL" id="KAG2232313.1"/>
    </source>
</evidence>
<keyword evidence="9" id="KW-1185">Reference proteome</keyword>
<proteinExistence type="predicted"/>
<dbReference type="AlphaFoldDB" id="A0A8H7VXI0"/>
<dbReference type="GO" id="GO:0015184">
    <property type="term" value="F:L-cystine transmembrane transporter activity"/>
    <property type="evidence" value="ECO:0007669"/>
    <property type="project" value="TreeGrafter"/>
</dbReference>
<evidence type="ECO:0000256" key="2">
    <source>
        <dbReference type="ARBA" id="ARBA00022448"/>
    </source>
</evidence>
<evidence type="ECO:0000256" key="6">
    <source>
        <dbReference type="ARBA" id="ARBA00023136"/>
    </source>
</evidence>
<dbReference type="InterPro" id="IPR006603">
    <property type="entry name" value="PQ-loop_rpt"/>
</dbReference>
<dbReference type="PANTHER" id="PTHR13131">
    <property type="entry name" value="CYSTINOSIN"/>
    <property type="match status" value="1"/>
</dbReference>
<feature type="transmembrane region" description="Helical" evidence="7">
    <location>
        <begin position="155"/>
        <end position="175"/>
    </location>
</feature>
<evidence type="ECO:0000256" key="3">
    <source>
        <dbReference type="ARBA" id="ARBA00022692"/>
    </source>
</evidence>
<evidence type="ECO:0000313" key="9">
    <source>
        <dbReference type="Proteomes" id="UP000613177"/>
    </source>
</evidence>
<feature type="transmembrane region" description="Helical" evidence="7">
    <location>
        <begin position="89"/>
        <end position="112"/>
    </location>
</feature>
<accession>A0A8H7VXI0</accession>
<dbReference type="GO" id="GO:0012505">
    <property type="term" value="C:endomembrane system"/>
    <property type="evidence" value="ECO:0007669"/>
    <property type="project" value="UniProtKB-SubCell"/>
</dbReference>
<dbReference type="SMART" id="SM00679">
    <property type="entry name" value="CTNS"/>
    <property type="match status" value="1"/>
</dbReference>
<evidence type="ECO:0000256" key="7">
    <source>
        <dbReference type="SAM" id="Phobius"/>
    </source>
</evidence>
<reference evidence="8" key="1">
    <citation type="submission" date="2021-01" db="EMBL/GenBank/DDBJ databases">
        <title>Metabolic potential, ecology and presence of endohyphal bacteria is reflected in genomic diversity of Mucoromycotina.</title>
        <authorList>
            <person name="Muszewska A."/>
            <person name="Okrasinska A."/>
            <person name="Steczkiewicz K."/>
            <person name="Drgas O."/>
            <person name="Orlowska M."/>
            <person name="Perlinska-Lenart U."/>
            <person name="Aleksandrzak-Piekarczyk T."/>
            <person name="Szatraj K."/>
            <person name="Zielenkiewicz U."/>
            <person name="Pilsyk S."/>
            <person name="Malc E."/>
            <person name="Mieczkowski P."/>
            <person name="Kruszewska J.S."/>
            <person name="Biernat P."/>
            <person name="Pawlowska J."/>
        </authorList>
    </citation>
    <scope>NUCLEOTIDE SEQUENCE</scope>
    <source>
        <strain evidence="8">WA0000018081</strain>
    </source>
</reference>
<keyword evidence="2" id="KW-0813">Transport</keyword>
<protein>
    <recommendedName>
        <fullName evidence="10">Cystinosin</fullName>
    </recommendedName>
</protein>
<feature type="transmembrane region" description="Helical" evidence="7">
    <location>
        <begin position="118"/>
        <end position="135"/>
    </location>
</feature>
<dbReference type="Gene3D" id="1.20.1280.290">
    <property type="match status" value="1"/>
</dbReference>
<feature type="transmembrane region" description="Helical" evidence="7">
    <location>
        <begin position="187"/>
        <end position="209"/>
    </location>
</feature>
<evidence type="ECO:0008006" key="10">
    <source>
        <dbReference type="Google" id="ProtNLM"/>
    </source>
</evidence>
<dbReference type="InterPro" id="IPR005282">
    <property type="entry name" value="LC_transporter"/>
</dbReference>
<dbReference type="Pfam" id="PF04193">
    <property type="entry name" value="PQ-loop"/>
    <property type="match status" value="1"/>
</dbReference>
<dbReference type="Proteomes" id="UP000613177">
    <property type="component" value="Unassembled WGS sequence"/>
</dbReference>
<keyword evidence="6 7" id="KW-0472">Membrane</keyword>
<dbReference type="EMBL" id="JAEPRE010000116">
    <property type="protein sequence ID" value="KAG2232313.1"/>
    <property type="molecule type" value="Genomic_DNA"/>
</dbReference>
<organism evidence="8 9">
    <name type="scientific">Thamnidium elegans</name>
    <dbReference type="NCBI Taxonomy" id="101142"/>
    <lineage>
        <taxon>Eukaryota</taxon>
        <taxon>Fungi</taxon>
        <taxon>Fungi incertae sedis</taxon>
        <taxon>Mucoromycota</taxon>
        <taxon>Mucoromycotina</taxon>
        <taxon>Mucoromycetes</taxon>
        <taxon>Mucorales</taxon>
        <taxon>Mucorineae</taxon>
        <taxon>Mucoraceae</taxon>
        <taxon>Thamnidium</taxon>
    </lineage>
</organism>
<name>A0A8H7VXI0_9FUNG</name>
<evidence type="ECO:0000256" key="5">
    <source>
        <dbReference type="ARBA" id="ARBA00022989"/>
    </source>
</evidence>
<dbReference type="GO" id="GO:0005774">
    <property type="term" value="C:vacuolar membrane"/>
    <property type="evidence" value="ECO:0007669"/>
    <property type="project" value="TreeGrafter"/>
</dbReference>
<evidence type="ECO:0000256" key="4">
    <source>
        <dbReference type="ARBA" id="ARBA00022737"/>
    </source>
</evidence>
<sequence>MSSSPFQMNQGIMSTWSIVSDIIGWIYNLSFYFDKEIQEEYQSRHPDSDGNLVRMNDVVFSIHGFVISLFILLQTCVYKKHETQKISSFAASFVWLACMVAVLVVSTIHYGGAIWLDFMYYLSSVKLIISFIKYLPQVWINYKRKSTQGWSVQYIIWDLSGGVLSIIQLLLDAYIDGDWSGIEGDNVKLGLGIIVIGYDFIFLFQHYILYYSHQHFVTIPQDRRSLLADSRVPIEDDDGNSVSSYNSSMNRRPINANRNYGSTNISLYAASV</sequence>
<feature type="transmembrane region" description="Helical" evidence="7">
    <location>
        <begin position="58"/>
        <end position="77"/>
    </location>
</feature>
<dbReference type="GO" id="GO:0000324">
    <property type="term" value="C:fungal-type vacuole"/>
    <property type="evidence" value="ECO:0007669"/>
    <property type="project" value="TreeGrafter"/>
</dbReference>
<comment type="caution">
    <text evidence="8">The sequence shown here is derived from an EMBL/GenBank/DDBJ whole genome shotgun (WGS) entry which is preliminary data.</text>
</comment>